<dbReference type="AlphaFoldDB" id="A0A2W1BSW8"/>
<feature type="chain" id="PRO_5016168035" description="Ketoreductase domain-containing protein" evidence="2">
    <location>
        <begin position="20"/>
        <end position="333"/>
    </location>
</feature>
<dbReference type="InterPro" id="IPR057326">
    <property type="entry name" value="KR_dom"/>
</dbReference>
<feature type="domain" description="Ketoreductase" evidence="3">
    <location>
        <begin position="85"/>
        <end position="270"/>
    </location>
</feature>
<dbReference type="PRINTS" id="PR00081">
    <property type="entry name" value="GDHRDH"/>
</dbReference>
<keyword evidence="2" id="KW-0732">Signal</keyword>
<dbReference type="EMBL" id="KZ149910">
    <property type="protein sequence ID" value="PZC78149.1"/>
    <property type="molecule type" value="Genomic_DNA"/>
</dbReference>
<gene>
    <name evidence="4" type="primary">HaOG202544</name>
    <name evidence="4" type="ORF">B5X24_HaOG202544</name>
</gene>
<protein>
    <recommendedName>
        <fullName evidence="3">Ketoreductase domain-containing protein</fullName>
    </recommendedName>
</protein>
<proteinExistence type="predicted"/>
<evidence type="ECO:0000313" key="4">
    <source>
        <dbReference type="EMBL" id="PZC78149.1"/>
    </source>
</evidence>
<keyword evidence="5" id="KW-1185">Reference proteome</keyword>
<dbReference type="InterPro" id="IPR036291">
    <property type="entry name" value="NAD(P)-bd_dom_sf"/>
</dbReference>
<evidence type="ECO:0000256" key="1">
    <source>
        <dbReference type="ARBA" id="ARBA00023002"/>
    </source>
</evidence>
<dbReference type="GO" id="GO:0016491">
    <property type="term" value="F:oxidoreductase activity"/>
    <property type="evidence" value="ECO:0007669"/>
    <property type="project" value="UniProtKB-KW"/>
</dbReference>
<dbReference type="Proteomes" id="UP000249218">
    <property type="component" value="Unassembled WGS sequence"/>
</dbReference>
<dbReference type="Pfam" id="PF13561">
    <property type="entry name" value="adh_short_C2"/>
    <property type="match status" value="1"/>
</dbReference>
<dbReference type="GO" id="GO:0006629">
    <property type="term" value="P:lipid metabolic process"/>
    <property type="evidence" value="ECO:0007669"/>
    <property type="project" value="UniProtKB-ARBA"/>
</dbReference>
<dbReference type="SMART" id="SM00822">
    <property type="entry name" value="PKS_KR"/>
    <property type="match status" value="1"/>
</dbReference>
<keyword evidence="1" id="KW-0560">Oxidoreductase</keyword>
<dbReference type="PANTHER" id="PTHR43975:SF2">
    <property type="entry name" value="EG:BACR7A4.14 PROTEIN-RELATED"/>
    <property type="match status" value="1"/>
</dbReference>
<dbReference type="OrthoDB" id="47007at2759"/>
<dbReference type="PROSITE" id="PS00061">
    <property type="entry name" value="ADH_SHORT"/>
    <property type="match status" value="1"/>
</dbReference>
<evidence type="ECO:0000256" key="2">
    <source>
        <dbReference type="SAM" id="SignalP"/>
    </source>
</evidence>
<dbReference type="InterPro" id="IPR002347">
    <property type="entry name" value="SDR_fam"/>
</dbReference>
<evidence type="ECO:0000313" key="5">
    <source>
        <dbReference type="Proteomes" id="UP000249218"/>
    </source>
</evidence>
<dbReference type="InterPro" id="IPR020904">
    <property type="entry name" value="Sc_DH/Rdtase_CS"/>
</dbReference>
<organism evidence="4 5">
    <name type="scientific">Helicoverpa armigera</name>
    <name type="common">Cotton bollworm</name>
    <name type="synonym">Heliothis armigera</name>
    <dbReference type="NCBI Taxonomy" id="29058"/>
    <lineage>
        <taxon>Eukaryota</taxon>
        <taxon>Metazoa</taxon>
        <taxon>Ecdysozoa</taxon>
        <taxon>Arthropoda</taxon>
        <taxon>Hexapoda</taxon>
        <taxon>Insecta</taxon>
        <taxon>Pterygota</taxon>
        <taxon>Neoptera</taxon>
        <taxon>Endopterygota</taxon>
        <taxon>Lepidoptera</taxon>
        <taxon>Glossata</taxon>
        <taxon>Ditrysia</taxon>
        <taxon>Noctuoidea</taxon>
        <taxon>Noctuidae</taxon>
        <taxon>Heliothinae</taxon>
        <taxon>Helicoverpa</taxon>
    </lineage>
</organism>
<sequence length="333" mass="35775">MLMKAIIITILCTLPAVFCVRCYQCASSQDSKGEDNCGAYKRFDKESHIAVECFSDESHMPGSFCMKLTQQGPKGFISIMSFREKVVIVTGASSGIGAAIAVKFAEQGASVVLTARNQARLKEVADKCGNYGAKHCIIIADLTKKDEIGKIVATTVERFGKIDVLVNNAGIAGRASIWEANAMELYDTIMATNLHAVVYLTSLAAPHLIKTKGNIVNISSIAAVNVIKPEQFAYCTSKAGLDHFTRSAALDFASKGVRVNSINPGPVETNIAQCLGDRQGEFWNMMQKMTALGRLSDSEEIADLVLFVASDKAKAITGSSYITDNGLLLKRGA</sequence>
<dbReference type="SUPFAM" id="SSF51735">
    <property type="entry name" value="NAD(P)-binding Rossmann-fold domains"/>
    <property type="match status" value="1"/>
</dbReference>
<dbReference type="Gene3D" id="3.40.50.720">
    <property type="entry name" value="NAD(P)-binding Rossmann-like Domain"/>
    <property type="match status" value="1"/>
</dbReference>
<evidence type="ECO:0000259" key="3">
    <source>
        <dbReference type="SMART" id="SM00822"/>
    </source>
</evidence>
<feature type="signal peptide" evidence="2">
    <location>
        <begin position="1"/>
        <end position="19"/>
    </location>
</feature>
<dbReference type="PANTHER" id="PTHR43975">
    <property type="entry name" value="ZGC:101858"/>
    <property type="match status" value="1"/>
</dbReference>
<name>A0A2W1BSW8_HELAM</name>
<dbReference type="PRINTS" id="PR00080">
    <property type="entry name" value="SDRFAMILY"/>
</dbReference>
<dbReference type="FunFam" id="3.40.50.720:FF:000084">
    <property type="entry name" value="Short-chain dehydrogenase reductase"/>
    <property type="match status" value="1"/>
</dbReference>
<reference evidence="4 5" key="1">
    <citation type="journal article" date="2017" name="BMC Biol.">
        <title>Genomic innovations, transcriptional plasticity and gene loss underlying the evolution and divergence of two highly polyphagous and invasive Helicoverpa pest species.</title>
        <authorList>
            <person name="Pearce S.L."/>
            <person name="Clarke D.F."/>
            <person name="East P.D."/>
            <person name="Elfekih S."/>
            <person name="Gordon K.H."/>
            <person name="Jermiin L.S."/>
            <person name="McGaughran A."/>
            <person name="Oakeshott J.G."/>
            <person name="Papanikolaou A."/>
            <person name="Perera O.P."/>
            <person name="Rane R.V."/>
            <person name="Richards S."/>
            <person name="Tay W.T."/>
            <person name="Walsh T.K."/>
            <person name="Anderson A."/>
            <person name="Anderson C.J."/>
            <person name="Asgari S."/>
            <person name="Board P.G."/>
            <person name="Bretschneider A."/>
            <person name="Campbell P.M."/>
            <person name="Chertemps T."/>
            <person name="Christeller J.T."/>
            <person name="Coppin C.W."/>
            <person name="Downes S.J."/>
            <person name="Duan G."/>
            <person name="Farnsworth C.A."/>
            <person name="Good R.T."/>
            <person name="Han L.B."/>
            <person name="Han Y.C."/>
            <person name="Hatje K."/>
            <person name="Horne I."/>
            <person name="Huang Y.P."/>
            <person name="Hughes D.S."/>
            <person name="Jacquin-Joly E."/>
            <person name="James W."/>
            <person name="Jhangiani S."/>
            <person name="Kollmar M."/>
            <person name="Kuwar S.S."/>
            <person name="Li S."/>
            <person name="Liu N.Y."/>
            <person name="Maibeche M.T."/>
            <person name="Miller J.R."/>
            <person name="Montagne N."/>
            <person name="Perry T."/>
            <person name="Qu J."/>
            <person name="Song S.V."/>
            <person name="Sutton G.G."/>
            <person name="Vogel H."/>
            <person name="Walenz B.P."/>
            <person name="Xu W."/>
            <person name="Zhang H.J."/>
            <person name="Zou Z."/>
            <person name="Batterham P."/>
            <person name="Edwards O.R."/>
            <person name="Feyereisen R."/>
            <person name="Gibbs R.A."/>
            <person name="Heckel D.G."/>
            <person name="McGrath A."/>
            <person name="Robin C."/>
            <person name="Scherer S.E."/>
            <person name="Worley K.C."/>
            <person name="Wu Y.D."/>
        </authorList>
    </citation>
    <scope>NUCLEOTIDE SEQUENCE [LARGE SCALE GENOMIC DNA]</scope>
    <source>
        <strain evidence="4">Harm_GR_Male_#8</strain>
        <tissue evidence="4">Whole organism</tissue>
    </source>
</reference>
<accession>A0A2W1BSW8</accession>